<dbReference type="InterPro" id="IPR021005">
    <property type="entry name" value="Znf_CGNR"/>
</dbReference>
<dbReference type="Proteomes" id="UP001521209">
    <property type="component" value="Unassembled WGS sequence"/>
</dbReference>
<dbReference type="RefSeq" id="WP_235704090.1">
    <property type="nucleotide sequence ID" value="NZ_JAKGBZ010000014.1"/>
</dbReference>
<dbReference type="Gene3D" id="1.10.3300.10">
    <property type="entry name" value="Jann2411-like domain"/>
    <property type="match status" value="1"/>
</dbReference>
<evidence type="ECO:0000313" key="2">
    <source>
        <dbReference type="EMBL" id="MCF3946859.1"/>
    </source>
</evidence>
<feature type="domain" description="Zinc finger CGNR" evidence="1">
    <location>
        <begin position="140"/>
        <end position="177"/>
    </location>
</feature>
<dbReference type="Pfam" id="PF11706">
    <property type="entry name" value="zf-CGNR"/>
    <property type="match status" value="1"/>
</dbReference>
<dbReference type="SUPFAM" id="SSF160904">
    <property type="entry name" value="Jann2411-like"/>
    <property type="match status" value="1"/>
</dbReference>
<evidence type="ECO:0000313" key="3">
    <source>
        <dbReference type="Proteomes" id="UP001521209"/>
    </source>
</evidence>
<gene>
    <name evidence="2" type="ORF">L2A60_09220</name>
</gene>
<name>A0ABS9DZT8_9PROT</name>
<proteinExistence type="predicted"/>
<reference evidence="2 3" key="1">
    <citation type="submission" date="2022-01" db="EMBL/GenBank/DDBJ databases">
        <authorList>
            <person name="Won M."/>
            <person name="Kim S.-J."/>
            <person name="Kwon S.-W."/>
        </authorList>
    </citation>
    <scope>NUCLEOTIDE SEQUENCE [LARGE SCALE GENOMIC DNA]</scope>
    <source>
        <strain evidence="2 3">KCTC 23505</strain>
    </source>
</reference>
<accession>A0ABS9DZT8</accession>
<evidence type="ECO:0000259" key="1">
    <source>
        <dbReference type="Pfam" id="PF11706"/>
    </source>
</evidence>
<protein>
    <submittedName>
        <fullName evidence="2">CGNR zinc finger domain-containing protein</fullName>
    </submittedName>
</protein>
<organism evidence="2 3">
    <name type="scientific">Acidiphilium iwatense</name>
    <dbReference type="NCBI Taxonomy" id="768198"/>
    <lineage>
        <taxon>Bacteria</taxon>
        <taxon>Pseudomonadati</taxon>
        <taxon>Pseudomonadota</taxon>
        <taxon>Alphaproteobacteria</taxon>
        <taxon>Acetobacterales</taxon>
        <taxon>Acidocellaceae</taxon>
        <taxon>Acidiphilium</taxon>
    </lineage>
</organism>
<comment type="caution">
    <text evidence="2">The sequence shown here is derived from an EMBL/GenBank/DDBJ whole genome shotgun (WGS) entry which is preliminary data.</text>
</comment>
<dbReference type="EMBL" id="JAKGBZ010000014">
    <property type="protein sequence ID" value="MCF3946859.1"/>
    <property type="molecule type" value="Genomic_DNA"/>
</dbReference>
<keyword evidence="3" id="KW-1185">Reference proteome</keyword>
<dbReference type="InterPro" id="IPR023286">
    <property type="entry name" value="ABATE_dom_sf"/>
</dbReference>
<sequence>MSPPKLIGNTPTLTLTIANSAIARKPAGSRERRLDDPFRDIEAFIRFASVWLAAEKVTVSQGDLARMVCWRDALFEILTAFINGTASSAALAVVNQEAERALSIRRISAELTIETAVCDSFVELLVGMCLDELEACDPTRLKRCLRRECGLFFYDKTRNRSARWHAEDPCGWRSRGERRNQDRPV</sequence>